<dbReference type="Gene3D" id="1.10.10.60">
    <property type="entry name" value="Homeodomain-like"/>
    <property type="match status" value="1"/>
</dbReference>
<keyword evidence="3" id="KW-0863">Zinc-finger</keyword>
<keyword evidence="2" id="KW-0479">Metal-binding</keyword>
<feature type="region of interest" description="Disordered" evidence="8">
    <location>
        <begin position="1014"/>
        <end position="1054"/>
    </location>
</feature>
<feature type="compositionally biased region" description="Polar residues" evidence="8">
    <location>
        <begin position="1033"/>
        <end position="1042"/>
    </location>
</feature>
<dbReference type="Gene3D" id="3.30.50.10">
    <property type="entry name" value="Erythroid Transcription Factor GATA-1, subunit A"/>
    <property type="match status" value="1"/>
</dbReference>
<proteinExistence type="predicted"/>
<evidence type="ECO:0000256" key="5">
    <source>
        <dbReference type="ARBA" id="ARBA00023015"/>
    </source>
</evidence>
<dbReference type="EMBL" id="CALNXK010000036">
    <property type="protein sequence ID" value="CAH3121662.1"/>
    <property type="molecule type" value="Genomic_DNA"/>
</dbReference>
<feature type="region of interest" description="Disordered" evidence="8">
    <location>
        <begin position="1"/>
        <end position="57"/>
    </location>
</feature>
<evidence type="ECO:0000256" key="7">
    <source>
        <dbReference type="ARBA" id="ARBA00023242"/>
    </source>
</evidence>
<feature type="region of interest" description="Disordered" evidence="8">
    <location>
        <begin position="500"/>
        <end position="649"/>
    </location>
</feature>
<dbReference type="InterPro" id="IPR000679">
    <property type="entry name" value="Znf_GATA"/>
</dbReference>
<dbReference type="Pfam" id="PF01426">
    <property type="entry name" value="BAH"/>
    <property type="match status" value="1"/>
</dbReference>
<organism evidence="12 13">
    <name type="scientific">Porites lobata</name>
    <dbReference type="NCBI Taxonomy" id="104759"/>
    <lineage>
        <taxon>Eukaryota</taxon>
        <taxon>Metazoa</taxon>
        <taxon>Cnidaria</taxon>
        <taxon>Anthozoa</taxon>
        <taxon>Hexacorallia</taxon>
        <taxon>Scleractinia</taxon>
        <taxon>Fungiina</taxon>
        <taxon>Poritidae</taxon>
        <taxon>Porites</taxon>
    </lineage>
</organism>
<feature type="compositionally biased region" description="Low complexity" evidence="8">
    <location>
        <begin position="536"/>
        <end position="549"/>
    </location>
</feature>
<dbReference type="SMART" id="SM00717">
    <property type="entry name" value="SANT"/>
    <property type="match status" value="1"/>
</dbReference>
<feature type="compositionally biased region" description="Low complexity" evidence="8">
    <location>
        <begin position="616"/>
        <end position="636"/>
    </location>
</feature>
<accession>A0ABN8NTF2</accession>
<evidence type="ECO:0000259" key="11">
    <source>
        <dbReference type="PROSITE" id="PS51293"/>
    </source>
</evidence>
<feature type="region of interest" description="Disordered" evidence="8">
    <location>
        <begin position="677"/>
        <end position="727"/>
    </location>
</feature>
<feature type="domain" description="BAH" evidence="9">
    <location>
        <begin position="65"/>
        <end position="202"/>
    </location>
</feature>
<dbReference type="PROSITE" id="PS51038">
    <property type="entry name" value="BAH"/>
    <property type="match status" value="1"/>
</dbReference>
<dbReference type="SMART" id="SM00401">
    <property type="entry name" value="ZnF_GATA"/>
    <property type="match status" value="1"/>
</dbReference>
<feature type="domain" description="SANT" evidence="11">
    <location>
        <begin position="312"/>
        <end position="364"/>
    </location>
</feature>
<feature type="compositionally biased region" description="Low complexity" evidence="8">
    <location>
        <begin position="594"/>
        <end position="608"/>
    </location>
</feature>
<comment type="subcellular location">
    <subcellularLocation>
        <location evidence="1">Nucleus</location>
    </subcellularLocation>
</comment>
<dbReference type="Gene3D" id="2.30.30.490">
    <property type="match status" value="1"/>
</dbReference>
<reference evidence="12 13" key="1">
    <citation type="submission" date="2022-05" db="EMBL/GenBank/DDBJ databases">
        <authorList>
            <consortium name="Genoscope - CEA"/>
            <person name="William W."/>
        </authorList>
    </citation>
    <scope>NUCLEOTIDE SEQUENCE [LARGE SCALE GENOMIC DNA]</scope>
</reference>
<evidence type="ECO:0000313" key="12">
    <source>
        <dbReference type="EMBL" id="CAH3121662.1"/>
    </source>
</evidence>
<feature type="domain" description="ELM2" evidence="10">
    <location>
        <begin position="203"/>
        <end position="308"/>
    </location>
</feature>
<dbReference type="Pfam" id="PF00249">
    <property type="entry name" value="Myb_DNA-binding"/>
    <property type="match status" value="1"/>
</dbReference>
<evidence type="ECO:0000256" key="3">
    <source>
        <dbReference type="ARBA" id="ARBA00022771"/>
    </source>
</evidence>
<feature type="compositionally biased region" description="Basic residues" evidence="8">
    <location>
        <begin position="554"/>
        <end position="568"/>
    </location>
</feature>
<evidence type="ECO:0000256" key="4">
    <source>
        <dbReference type="ARBA" id="ARBA00022833"/>
    </source>
</evidence>
<dbReference type="InterPro" id="IPR009057">
    <property type="entry name" value="Homeodomain-like_sf"/>
</dbReference>
<feature type="compositionally biased region" description="Basic and acidic residues" evidence="8">
    <location>
        <begin position="677"/>
        <end position="687"/>
    </location>
</feature>
<dbReference type="InterPro" id="IPR013088">
    <property type="entry name" value="Znf_NHR/GATA"/>
</dbReference>
<dbReference type="InterPro" id="IPR000949">
    <property type="entry name" value="ELM2_dom"/>
</dbReference>
<dbReference type="PANTHER" id="PTHR13859">
    <property type="entry name" value="ATROPHIN-RELATED"/>
    <property type="match status" value="1"/>
</dbReference>
<feature type="compositionally biased region" description="Basic and acidic residues" evidence="8">
    <location>
        <begin position="24"/>
        <end position="34"/>
    </location>
</feature>
<dbReference type="Gene3D" id="4.10.1240.50">
    <property type="match status" value="1"/>
</dbReference>
<dbReference type="Pfam" id="PF00320">
    <property type="entry name" value="GATA"/>
    <property type="match status" value="1"/>
</dbReference>
<feature type="compositionally biased region" description="Polar residues" evidence="8">
    <location>
        <begin position="704"/>
        <end position="727"/>
    </location>
</feature>
<evidence type="ECO:0000256" key="6">
    <source>
        <dbReference type="ARBA" id="ARBA00023163"/>
    </source>
</evidence>
<keyword evidence="13" id="KW-1185">Reference proteome</keyword>
<feature type="compositionally biased region" description="Low complexity" evidence="8">
    <location>
        <begin position="8"/>
        <end position="19"/>
    </location>
</feature>
<gene>
    <name evidence="12" type="ORF">PLOB_00028872</name>
</gene>
<dbReference type="InterPro" id="IPR001025">
    <property type="entry name" value="BAH_dom"/>
</dbReference>
<dbReference type="PROSITE" id="PS51293">
    <property type="entry name" value="SANT"/>
    <property type="match status" value="1"/>
</dbReference>
<dbReference type="CDD" id="cd11661">
    <property type="entry name" value="SANT_MTA3_like"/>
    <property type="match status" value="1"/>
</dbReference>
<keyword evidence="5" id="KW-0805">Transcription regulation</keyword>
<protein>
    <recommendedName>
        <fullName evidence="14">Arginine-glutamic acid dipeptide repeats protein</fullName>
    </recommendedName>
</protein>
<dbReference type="InterPro" id="IPR017884">
    <property type="entry name" value="SANT_dom"/>
</dbReference>
<evidence type="ECO:0008006" key="14">
    <source>
        <dbReference type="Google" id="ProtNLM"/>
    </source>
</evidence>
<dbReference type="InterPro" id="IPR001005">
    <property type="entry name" value="SANT/Myb"/>
</dbReference>
<dbReference type="SMART" id="SM00439">
    <property type="entry name" value="BAH"/>
    <property type="match status" value="1"/>
</dbReference>
<keyword evidence="4" id="KW-0862">Zinc</keyword>
<feature type="compositionally biased region" description="Basic and acidic residues" evidence="8">
    <location>
        <begin position="44"/>
        <end position="53"/>
    </location>
</feature>
<evidence type="ECO:0000256" key="2">
    <source>
        <dbReference type="ARBA" id="ARBA00022723"/>
    </source>
</evidence>
<comment type="caution">
    <text evidence="12">The sequence shown here is derived from an EMBL/GenBank/DDBJ whole genome shotgun (WGS) entry which is preliminary data.</text>
</comment>
<evidence type="ECO:0000259" key="10">
    <source>
        <dbReference type="PROSITE" id="PS51156"/>
    </source>
</evidence>
<name>A0ABN8NTF2_9CNID</name>
<dbReference type="SMART" id="SM01189">
    <property type="entry name" value="ELM2"/>
    <property type="match status" value="1"/>
</dbReference>
<dbReference type="PROSITE" id="PS51156">
    <property type="entry name" value="ELM2"/>
    <property type="match status" value="1"/>
</dbReference>
<evidence type="ECO:0000313" key="13">
    <source>
        <dbReference type="Proteomes" id="UP001159405"/>
    </source>
</evidence>
<dbReference type="SUPFAM" id="SSF57716">
    <property type="entry name" value="Glucocorticoid receptor-like (DNA-binding domain)"/>
    <property type="match status" value="1"/>
</dbReference>
<dbReference type="CDD" id="cd00202">
    <property type="entry name" value="ZnF_GATA"/>
    <property type="match status" value="1"/>
</dbReference>
<keyword evidence="6" id="KW-0804">Transcription</keyword>
<evidence type="ECO:0000256" key="1">
    <source>
        <dbReference type="ARBA" id="ARBA00004123"/>
    </source>
</evidence>
<dbReference type="InterPro" id="IPR043151">
    <property type="entry name" value="BAH_sf"/>
</dbReference>
<evidence type="ECO:0000259" key="9">
    <source>
        <dbReference type="PROSITE" id="PS51038"/>
    </source>
</evidence>
<sequence>MAMGGKGESSSECKSVTSSGRALSQDEKRTEFKGRKQSGGKSANVEKKPDGTDSTKLTYTSEEDIYYEPGDCVYIDSQRPDVPFFICAIKEFRMSKRDSLVVVVRWYYRPSEVPESVYQLLVQDRNAENGSGDHILEDVAVKERELFISDATDVYPASALRGKCKVKPFVEIDSVKGYIQKDDAFFYVLGYNPETRRLANTKGEIRVGVSHQASLPECCPYPINGAAEEMEEPKEELVWNPCLEDYELMMYLRAARSMAQYAGMCNGGSPEDGYRAVSQDATTSNAIYVLHQNNYDAAKALQALVKKPYPKELDKKWSDDEMKKFVKGLRQYGKNFYKIKKELLPHKETGELVEYYYVWKKTPTALSSRPHRRRRHNVLRRKALPRSSKNIVSEFVDLSSCSEDDYDSDDSERDLSLYCCRHCYSTDSRSWHHGSQNKVILCDDCRIYYKKYGKLPATDESREPPPYMFKVVVESQLRDEEGYLVNGKLALRSRRAIPPVQTTLRSGRNKTASPVEGATSESSGSNRRLAKINKAPSPSSGSSSSTGSSEGKEKLKKGKLKKGKKRRRDQSLENQTGDKRKKTRSQDSDEDANDNASDTSSTTGGRDSVVPDHDASSVCSNSSNNNDDAASNRSCSPAGNRLEAPGPVVLPDNFKRVICGEEGRSCVRTDVIFVRPRPEKPKKEPTCSRETSVSKESPSKAEGNESSSSDAKIRSSTSQSPSHTPATITSHYESLRNMMAGGQYHLYPPNVPPGLSPQGIPIPAFSHQSVGMDYRMLPFSMFPGGGVIPGGESSRENAAKYAEGFEQWYAPYRLAQMQSAGHHIPAISYLQGQGRALEDSRAQAHEALLKGGSGRVLATDPVTGLQYYGPQQHSHSHLHTHFHIHPEQHLQNLQAAANMSAIDQAYLQHPGLSTWRNHPSLWQHPELLHLHGNGARGIFPEELAHLPVHGLGSTPLDRQLQQQLIMSQQSKYYPQHMLAHEELMRCWRQHNRAQQRLESEKLNDHLMSNLFRKEHRNLQSPSQLDNVVKKSMDSSGVYSSPSKKPPVTIDLSDD</sequence>
<dbReference type="Proteomes" id="UP001159405">
    <property type="component" value="Unassembled WGS sequence"/>
</dbReference>
<dbReference type="PANTHER" id="PTHR13859:SF11">
    <property type="entry name" value="GRUNGE, ISOFORM J"/>
    <property type="match status" value="1"/>
</dbReference>
<dbReference type="SUPFAM" id="SSF46689">
    <property type="entry name" value="Homeodomain-like"/>
    <property type="match status" value="1"/>
</dbReference>
<dbReference type="Pfam" id="PF01448">
    <property type="entry name" value="ELM2"/>
    <property type="match status" value="1"/>
</dbReference>
<evidence type="ECO:0000256" key="8">
    <source>
        <dbReference type="SAM" id="MobiDB-lite"/>
    </source>
</evidence>
<keyword evidence="7" id="KW-0539">Nucleus</keyword>
<feature type="compositionally biased region" description="Polar residues" evidence="8">
    <location>
        <begin position="500"/>
        <end position="512"/>
    </location>
</feature>